<keyword evidence="4" id="KW-0449">Lipoprotein</keyword>
<evidence type="ECO:0000313" key="4">
    <source>
        <dbReference type="EMBL" id="BBY65097.1"/>
    </source>
</evidence>
<feature type="chain" id="PRO_5039193385" evidence="3">
    <location>
        <begin position="21"/>
        <end position="215"/>
    </location>
</feature>
<gene>
    <name evidence="4" type="primary">lpqT</name>
    <name evidence="4" type="ORF">MHEL_33400</name>
</gene>
<reference evidence="4 5" key="1">
    <citation type="journal article" date="2019" name="Emerg. Microbes Infect.">
        <title>Comprehensive subspecies identification of 175 nontuberculous mycobacteria species based on 7547 genomic profiles.</title>
        <authorList>
            <person name="Matsumoto Y."/>
            <person name="Kinjo T."/>
            <person name="Motooka D."/>
            <person name="Nabeya D."/>
            <person name="Jung N."/>
            <person name="Uechi K."/>
            <person name="Horii T."/>
            <person name="Iida T."/>
            <person name="Fujita J."/>
            <person name="Nakamura S."/>
        </authorList>
    </citation>
    <scope>NUCLEOTIDE SEQUENCE [LARGE SCALE GENOMIC DNA]</scope>
    <source>
        <strain evidence="4 5">JCM 30396</strain>
    </source>
</reference>
<organism evidence="4 5">
    <name type="scientific">Mycolicibacterium helvum</name>
    <dbReference type="NCBI Taxonomy" id="1534349"/>
    <lineage>
        <taxon>Bacteria</taxon>
        <taxon>Bacillati</taxon>
        <taxon>Actinomycetota</taxon>
        <taxon>Actinomycetes</taxon>
        <taxon>Mycobacteriales</taxon>
        <taxon>Mycobacteriaceae</taxon>
        <taxon>Mycolicibacterium</taxon>
    </lineage>
</organism>
<keyword evidence="5" id="KW-1185">Reference proteome</keyword>
<evidence type="ECO:0000313" key="5">
    <source>
        <dbReference type="Proteomes" id="UP000467148"/>
    </source>
</evidence>
<name>A0A7I7T742_9MYCO</name>
<dbReference type="AlphaFoldDB" id="A0A7I7T742"/>
<protein>
    <submittedName>
        <fullName evidence="4">Putative lipoprotein LpqT</fullName>
    </submittedName>
</protein>
<dbReference type="Proteomes" id="UP000467148">
    <property type="component" value="Chromosome"/>
</dbReference>
<evidence type="ECO:0000256" key="1">
    <source>
        <dbReference type="ARBA" id="ARBA00022729"/>
    </source>
</evidence>
<keyword evidence="1 3" id="KW-0732">Signal</keyword>
<proteinExistence type="predicted"/>
<feature type="compositionally biased region" description="Low complexity" evidence="2">
    <location>
        <begin position="31"/>
        <end position="42"/>
    </location>
</feature>
<dbReference type="InterPro" id="IPR019674">
    <property type="entry name" value="Lipoprotein_LpqN/LpqT-like"/>
</dbReference>
<dbReference type="PROSITE" id="PS51257">
    <property type="entry name" value="PROKAR_LIPOPROTEIN"/>
    <property type="match status" value="1"/>
</dbReference>
<dbReference type="Pfam" id="PF10738">
    <property type="entry name" value="Lpp-LpqN"/>
    <property type="match status" value="1"/>
</dbReference>
<dbReference type="KEGG" id="mhev:MHEL_33400"/>
<evidence type="ECO:0000256" key="3">
    <source>
        <dbReference type="SAM" id="SignalP"/>
    </source>
</evidence>
<evidence type="ECO:0000256" key="2">
    <source>
        <dbReference type="SAM" id="MobiDB-lite"/>
    </source>
</evidence>
<dbReference type="Gene3D" id="3.40.1000.10">
    <property type="entry name" value="Mog1/PsbP, alpha/beta/alpha sandwich"/>
    <property type="match status" value="1"/>
</dbReference>
<accession>A0A7I7T742</accession>
<feature type="region of interest" description="Disordered" evidence="2">
    <location>
        <begin position="24"/>
        <end position="44"/>
    </location>
</feature>
<feature type="signal peptide" evidence="3">
    <location>
        <begin position="1"/>
        <end position="20"/>
    </location>
</feature>
<sequence>MRARSAALVLALAMTVAACGSTPPDYSSVWTTPATTTAPPTTSGKPQPIAEYLYGVGVTGEQIPLDKLTDITVTLPRPPGWTKYSNSNFSPGTEVIAKNNTYPTAMVIVFKLSGNFDVGEALKHAGADAEMSQNFTKLNASNADFDGFPSSMIEGSYDLNGKRLHSYNRVVIPVTPAPAFQRYLVQLTVTTLADQAAAASDDVEAIIKGFTVALK</sequence>
<dbReference type="EMBL" id="AP022596">
    <property type="protein sequence ID" value="BBY65097.1"/>
    <property type="molecule type" value="Genomic_DNA"/>
</dbReference>